<dbReference type="RefSeq" id="XP_027768873.1">
    <property type="nucleotide sequence ID" value="XM_027913072.1"/>
</dbReference>
<dbReference type="CDD" id="cd10017">
    <property type="entry name" value="B3_DNA"/>
    <property type="match status" value="1"/>
</dbReference>
<evidence type="ECO:0000259" key="6">
    <source>
        <dbReference type="PROSITE" id="PS50863"/>
    </source>
</evidence>
<dbReference type="GeneID" id="114074910"/>
<dbReference type="SUPFAM" id="SSF101936">
    <property type="entry name" value="DNA-binding pseudobarrel domain"/>
    <property type="match status" value="1"/>
</dbReference>
<dbReference type="PANTHER" id="PTHR31920:SF74">
    <property type="entry name" value="TF-B3 DOMAIN-CONTAINING PROTEIN"/>
    <property type="match status" value="1"/>
</dbReference>
<organism evidence="7 8">
    <name type="scientific">Solanum pennellii</name>
    <name type="common">Tomato</name>
    <name type="synonym">Lycopersicon pennellii</name>
    <dbReference type="NCBI Taxonomy" id="28526"/>
    <lineage>
        <taxon>Eukaryota</taxon>
        <taxon>Viridiplantae</taxon>
        <taxon>Streptophyta</taxon>
        <taxon>Embryophyta</taxon>
        <taxon>Tracheophyta</taxon>
        <taxon>Spermatophyta</taxon>
        <taxon>Magnoliopsida</taxon>
        <taxon>eudicotyledons</taxon>
        <taxon>Gunneridae</taxon>
        <taxon>Pentapetalae</taxon>
        <taxon>asterids</taxon>
        <taxon>lamiids</taxon>
        <taxon>Solanales</taxon>
        <taxon>Solanaceae</taxon>
        <taxon>Solanoideae</taxon>
        <taxon>Solaneae</taxon>
        <taxon>Solanum</taxon>
        <taxon>Solanum subgen. Lycopersicon</taxon>
    </lineage>
</organism>
<dbReference type="PROSITE" id="PS50863">
    <property type="entry name" value="B3"/>
    <property type="match status" value="1"/>
</dbReference>
<evidence type="ECO:0000313" key="7">
    <source>
        <dbReference type="Proteomes" id="UP000694930"/>
    </source>
</evidence>
<proteinExistence type="predicted"/>
<evidence type="ECO:0000256" key="3">
    <source>
        <dbReference type="ARBA" id="ARBA00023125"/>
    </source>
</evidence>
<dbReference type="Pfam" id="PF02362">
    <property type="entry name" value="B3"/>
    <property type="match status" value="1"/>
</dbReference>
<dbReference type="InterPro" id="IPR003340">
    <property type="entry name" value="B3_DNA-bd"/>
</dbReference>
<evidence type="ECO:0000256" key="1">
    <source>
        <dbReference type="ARBA" id="ARBA00004123"/>
    </source>
</evidence>
<dbReference type="Proteomes" id="UP000694930">
    <property type="component" value="Chromosome 1"/>
</dbReference>
<protein>
    <submittedName>
        <fullName evidence="8">B3 domain-containing protein Os08g0325100</fullName>
    </submittedName>
</protein>
<feature type="domain" description="TF-B3" evidence="6">
    <location>
        <begin position="40"/>
        <end position="116"/>
    </location>
</feature>
<keyword evidence="4" id="KW-0804">Transcription</keyword>
<reference evidence="7" key="1">
    <citation type="journal article" date="2014" name="Nat. Genet.">
        <title>The genome of the stress-tolerant wild tomato species Solanum pennellii.</title>
        <authorList>
            <person name="Bolger A."/>
            <person name="Scossa F."/>
            <person name="Bolger M.E."/>
            <person name="Lanz C."/>
            <person name="Maumus F."/>
            <person name="Tohge T."/>
            <person name="Quesneville H."/>
            <person name="Alseekh S."/>
            <person name="Sorensen I."/>
            <person name="Lichtenstein G."/>
            <person name="Fich E.A."/>
            <person name="Conte M."/>
            <person name="Keller H."/>
            <person name="Schneeberger K."/>
            <person name="Schwacke R."/>
            <person name="Ofner I."/>
            <person name="Vrebalov J."/>
            <person name="Xu Y."/>
            <person name="Osorio S."/>
            <person name="Aflitos S.A."/>
            <person name="Schijlen E."/>
            <person name="Jimenez-Gomez J.M."/>
            <person name="Ryngajllo M."/>
            <person name="Kimura S."/>
            <person name="Kumar R."/>
            <person name="Koenig D."/>
            <person name="Headland L.R."/>
            <person name="Maloof J.N."/>
            <person name="Sinha N."/>
            <person name="van Ham R.C."/>
            <person name="Lankhorst R.K."/>
            <person name="Mao L."/>
            <person name="Vogel A."/>
            <person name="Arsova B."/>
            <person name="Panstruga R."/>
            <person name="Fei Z."/>
            <person name="Rose J.K."/>
            <person name="Zamir D."/>
            <person name="Carrari F."/>
            <person name="Giovannoni J.J."/>
            <person name="Weigel D."/>
            <person name="Usadel B."/>
            <person name="Fernie A.R."/>
        </authorList>
    </citation>
    <scope>NUCLEOTIDE SEQUENCE [LARGE SCALE GENOMIC DNA]</scope>
    <source>
        <strain evidence="7">cv. LA0716</strain>
    </source>
</reference>
<accession>A0ABM1UZF5</accession>
<sequence length="160" mass="18671">MDEVNEFSIEEGLHQAVILKFSYGKPDLHELRKVLPKHRIPVVFAKRHCKNMLNPMFLDAPHGKAWEVEVEKSQGQILLAKGWNDFSAYYSISVSNLLMLTYIPRFHFDVAIYDQSTTKIEYLIHQYIEADEEEKVIPVIKDNANVIEDIFLLSFKLMLM</sequence>
<gene>
    <name evidence="8" type="primary">LOC114074910</name>
</gene>
<evidence type="ECO:0000256" key="4">
    <source>
        <dbReference type="ARBA" id="ARBA00023163"/>
    </source>
</evidence>
<keyword evidence="3" id="KW-0238">DNA-binding</keyword>
<dbReference type="PANTHER" id="PTHR31920">
    <property type="entry name" value="B3 DOMAIN-CONTAINING"/>
    <property type="match status" value="1"/>
</dbReference>
<keyword evidence="7" id="KW-1185">Reference proteome</keyword>
<evidence type="ECO:0000256" key="2">
    <source>
        <dbReference type="ARBA" id="ARBA00023015"/>
    </source>
</evidence>
<reference evidence="8" key="2">
    <citation type="submission" date="2025-08" db="UniProtKB">
        <authorList>
            <consortium name="RefSeq"/>
        </authorList>
    </citation>
    <scope>IDENTIFICATION</scope>
</reference>
<dbReference type="InterPro" id="IPR050655">
    <property type="entry name" value="Plant_B3_domain"/>
</dbReference>
<name>A0ABM1UZF5_SOLPN</name>
<keyword evidence="5" id="KW-0539">Nucleus</keyword>
<comment type="subcellular location">
    <subcellularLocation>
        <location evidence="1">Nucleus</location>
    </subcellularLocation>
</comment>
<evidence type="ECO:0000256" key="5">
    <source>
        <dbReference type="ARBA" id="ARBA00023242"/>
    </source>
</evidence>
<dbReference type="Gene3D" id="2.40.330.10">
    <property type="entry name" value="DNA-binding pseudobarrel domain"/>
    <property type="match status" value="1"/>
</dbReference>
<dbReference type="InterPro" id="IPR015300">
    <property type="entry name" value="DNA-bd_pseudobarrel_sf"/>
</dbReference>
<evidence type="ECO:0000313" key="8">
    <source>
        <dbReference type="RefSeq" id="XP_027768873.1"/>
    </source>
</evidence>
<keyword evidence="2" id="KW-0805">Transcription regulation</keyword>